<keyword evidence="4 8" id="KW-0808">Transferase</keyword>
<dbReference type="Pfam" id="PF01035">
    <property type="entry name" value="DNA_binding_1"/>
    <property type="match status" value="1"/>
</dbReference>
<dbReference type="PANTHER" id="PTHR10815">
    <property type="entry name" value="METHYLATED-DNA--PROTEIN-CYSTEINE METHYLTRANSFERASE"/>
    <property type="match status" value="1"/>
</dbReference>
<keyword evidence="11" id="KW-1185">Reference proteome</keyword>
<evidence type="ECO:0000313" key="11">
    <source>
        <dbReference type="Proteomes" id="UP001441944"/>
    </source>
</evidence>
<dbReference type="CDD" id="cd06445">
    <property type="entry name" value="ATase"/>
    <property type="match status" value="1"/>
</dbReference>
<dbReference type="InterPro" id="IPR014048">
    <property type="entry name" value="MethylDNA_cys_MeTrfase_DNA-bd"/>
</dbReference>
<proteinExistence type="inferred from homology"/>
<comment type="subcellular location">
    <subcellularLocation>
        <location evidence="8">Cytoplasm</location>
    </subcellularLocation>
</comment>
<dbReference type="SUPFAM" id="SSF46767">
    <property type="entry name" value="Methylated DNA-protein cysteine methyltransferase, C-terminal domain"/>
    <property type="match status" value="1"/>
</dbReference>
<evidence type="ECO:0000256" key="2">
    <source>
        <dbReference type="ARBA" id="ARBA00022490"/>
    </source>
</evidence>
<evidence type="ECO:0000259" key="9">
    <source>
        <dbReference type="Pfam" id="PF01035"/>
    </source>
</evidence>
<keyword evidence="5 8" id="KW-0227">DNA damage</keyword>
<comment type="catalytic activity">
    <reaction evidence="7 8">
        <text>a 6-O-methyl-2'-deoxyguanosine in DNA + L-cysteinyl-[protein] = S-methyl-L-cysteinyl-[protein] + a 2'-deoxyguanosine in DNA</text>
        <dbReference type="Rhea" id="RHEA:24000"/>
        <dbReference type="Rhea" id="RHEA-COMP:10131"/>
        <dbReference type="Rhea" id="RHEA-COMP:10132"/>
        <dbReference type="Rhea" id="RHEA-COMP:11367"/>
        <dbReference type="Rhea" id="RHEA-COMP:11368"/>
        <dbReference type="ChEBI" id="CHEBI:29950"/>
        <dbReference type="ChEBI" id="CHEBI:82612"/>
        <dbReference type="ChEBI" id="CHEBI:85445"/>
        <dbReference type="ChEBI" id="CHEBI:85448"/>
        <dbReference type="EC" id="2.1.1.63"/>
    </reaction>
</comment>
<feature type="domain" description="Methylated-DNA-[protein]-cysteine S-methyltransferase DNA binding" evidence="9">
    <location>
        <begin position="66"/>
        <end position="145"/>
    </location>
</feature>
<dbReference type="SUPFAM" id="SSF53155">
    <property type="entry name" value="Methylated DNA-protein cysteine methyltransferase domain"/>
    <property type="match status" value="1"/>
</dbReference>
<dbReference type="Gene3D" id="3.30.160.70">
    <property type="entry name" value="Methylated DNA-protein cysteine methyltransferase domain"/>
    <property type="match status" value="1"/>
</dbReference>
<dbReference type="InterPro" id="IPR036631">
    <property type="entry name" value="MGMT_N_sf"/>
</dbReference>
<name>A0ABQ0AJK4_9RHOB</name>
<dbReference type="Gene3D" id="1.10.10.10">
    <property type="entry name" value="Winged helix-like DNA-binding domain superfamily/Winged helix DNA-binding domain"/>
    <property type="match status" value="1"/>
</dbReference>
<organism evidence="10 11">
    <name type="scientific">Pseudophaeobacter arcticus</name>
    <dbReference type="NCBI Taxonomy" id="385492"/>
    <lineage>
        <taxon>Bacteria</taxon>
        <taxon>Pseudomonadati</taxon>
        <taxon>Pseudomonadota</taxon>
        <taxon>Alphaproteobacteria</taxon>
        <taxon>Rhodobacterales</taxon>
        <taxon>Paracoccaceae</taxon>
        <taxon>Pseudophaeobacter</taxon>
    </lineage>
</organism>
<evidence type="ECO:0000256" key="5">
    <source>
        <dbReference type="ARBA" id="ARBA00022763"/>
    </source>
</evidence>
<evidence type="ECO:0000256" key="7">
    <source>
        <dbReference type="ARBA" id="ARBA00049348"/>
    </source>
</evidence>
<accession>A0ABQ0AJK4</accession>
<keyword evidence="3 8" id="KW-0489">Methyltransferase</keyword>
<comment type="function">
    <text evidence="8">Involved in the cellular defense against the biological effects of O6-methylguanine (O6-MeG) and O4-methylthymine (O4-MeT) in DNA. Repairs the methylated nucleobase in DNA by stoichiometrically transferring the methyl group to a cysteine residue in the enzyme. This is a suicide reaction: the enzyme is irreversibly inactivated.</text>
</comment>
<dbReference type="HAMAP" id="MF_00772">
    <property type="entry name" value="OGT"/>
    <property type="match status" value="1"/>
</dbReference>
<feature type="active site" description="Nucleophile; methyl group acceptor" evidence="8">
    <location>
        <position position="115"/>
    </location>
</feature>
<evidence type="ECO:0000256" key="3">
    <source>
        <dbReference type="ARBA" id="ARBA00022603"/>
    </source>
</evidence>
<evidence type="ECO:0000256" key="1">
    <source>
        <dbReference type="ARBA" id="ARBA00001286"/>
    </source>
</evidence>
<dbReference type="PANTHER" id="PTHR10815:SF13">
    <property type="entry name" value="METHYLATED-DNA--PROTEIN-CYSTEINE METHYLTRANSFERASE"/>
    <property type="match status" value="1"/>
</dbReference>
<comment type="similarity">
    <text evidence="8">Belongs to the MGMT family.</text>
</comment>
<evidence type="ECO:0000313" key="10">
    <source>
        <dbReference type="EMBL" id="GAA6196041.1"/>
    </source>
</evidence>
<comment type="caution">
    <text evidence="10">The sequence shown here is derived from an EMBL/GenBank/DDBJ whole genome shotgun (WGS) entry which is preliminary data.</text>
</comment>
<dbReference type="EC" id="2.1.1.63" evidence="8"/>
<dbReference type="NCBIfam" id="TIGR00589">
    <property type="entry name" value="ogt"/>
    <property type="match status" value="1"/>
</dbReference>
<dbReference type="RefSeq" id="WP_353398494.1">
    <property type="nucleotide sequence ID" value="NZ_BAABWU010000004.1"/>
</dbReference>
<evidence type="ECO:0000256" key="8">
    <source>
        <dbReference type="HAMAP-Rule" id="MF_00772"/>
    </source>
</evidence>
<reference evidence="10 11" key="1">
    <citation type="submission" date="2024-04" db="EMBL/GenBank/DDBJ databases">
        <title>Draft genome sequence of Pseudophaeobacter arcticus NBRC 116598.</title>
        <authorList>
            <person name="Miyakawa T."/>
            <person name="Kusuya Y."/>
            <person name="Miura T."/>
        </authorList>
    </citation>
    <scope>NUCLEOTIDE SEQUENCE [LARGE SCALE GENOMIC DNA]</scope>
    <source>
        <strain evidence="10 11">SU-CL00105</strain>
    </source>
</reference>
<comment type="miscellaneous">
    <text evidence="8">This enzyme catalyzes only one turnover and therefore is not strictly catalytic. According to one definition, an enzyme is a biocatalyst that acts repeatedly and over many reaction cycles.</text>
</comment>
<dbReference type="InterPro" id="IPR036217">
    <property type="entry name" value="MethylDNA_cys_MeTrfase_DNAb"/>
</dbReference>
<comment type="catalytic activity">
    <reaction evidence="1 8">
        <text>a 4-O-methyl-thymidine in DNA + L-cysteinyl-[protein] = a thymidine in DNA + S-methyl-L-cysteinyl-[protein]</text>
        <dbReference type="Rhea" id="RHEA:53428"/>
        <dbReference type="Rhea" id="RHEA-COMP:10131"/>
        <dbReference type="Rhea" id="RHEA-COMP:10132"/>
        <dbReference type="Rhea" id="RHEA-COMP:13555"/>
        <dbReference type="Rhea" id="RHEA-COMP:13556"/>
        <dbReference type="ChEBI" id="CHEBI:29950"/>
        <dbReference type="ChEBI" id="CHEBI:82612"/>
        <dbReference type="ChEBI" id="CHEBI:137386"/>
        <dbReference type="ChEBI" id="CHEBI:137387"/>
        <dbReference type="EC" id="2.1.1.63"/>
    </reaction>
</comment>
<dbReference type="PROSITE" id="PS00374">
    <property type="entry name" value="MGMT"/>
    <property type="match status" value="1"/>
</dbReference>
<dbReference type="Proteomes" id="UP001441944">
    <property type="component" value="Unassembled WGS sequence"/>
</dbReference>
<protein>
    <recommendedName>
        <fullName evidence="8">Methylated-DNA--protein-cysteine methyltransferase</fullName>
        <ecNumber evidence="8">2.1.1.63</ecNumber>
    </recommendedName>
    <alternativeName>
        <fullName evidence="8">6-O-methylguanine-DNA methyltransferase</fullName>
        <shortName evidence="8">MGMT</shortName>
    </alternativeName>
    <alternativeName>
        <fullName evidence="8">O-6-methylguanine-DNA-alkyltransferase</fullName>
    </alternativeName>
</protein>
<sequence length="150" mass="15887">MPSAQIDTFVGILSVTETDGAITSLRWGPQEQSRTALLDRAIDQLRAYFARELHRFDLPLHIAGSAFQQAVCAAMLAIPMGQTRTYGDISKELNIPPQPVGNACGANPIPVIIPCHRVLAAEGLGGFSGGTGIETKIALLKHEGAASLLI</sequence>
<keyword evidence="6 8" id="KW-0234">DNA repair</keyword>
<dbReference type="InterPro" id="IPR023546">
    <property type="entry name" value="MGMT"/>
</dbReference>
<keyword evidence="2 8" id="KW-0963">Cytoplasm</keyword>
<gene>
    <name evidence="10" type="ORF">NBRC116598_14850</name>
</gene>
<evidence type="ECO:0000256" key="4">
    <source>
        <dbReference type="ARBA" id="ARBA00022679"/>
    </source>
</evidence>
<dbReference type="EMBL" id="BAABWU010000004">
    <property type="protein sequence ID" value="GAA6196041.1"/>
    <property type="molecule type" value="Genomic_DNA"/>
</dbReference>
<evidence type="ECO:0000256" key="6">
    <source>
        <dbReference type="ARBA" id="ARBA00023204"/>
    </source>
</evidence>
<dbReference type="InterPro" id="IPR036388">
    <property type="entry name" value="WH-like_DNA-bd_sf"/>
</dbReference>
<dbReference type="InterPro" id="IPR001497">
    <property type="entry name" value="MethylDNA_cys_MeTrfase_AS"/>
</dbReference>